<gene>
    <name evidence="2" type="ORF">O3P69_017186</name>
</gene>
<evidence type="ECO:0000313" key="3">
    <source>
        <dbReference type="Proteomes" id="UP001487740"/>
    </source>
</evidence>
<dbReference type="PANTHER" id="PTHR23279">
    <property type="entry name" value="DEFECTIVE PROBOSCIS EXTENSION RESPONSE DPR -RELATED"/>
    <property type="match status" value="1"/>
</dbReference>
<dbReference type="InterPro" id="IPR013783">
    <property type="entry name" value="Ig-like_fold"/>
</dbReference>
<evidence type="ECO:0000313" key="2">
    <source>
        <dbReference type="EMBL" id="KAK8391425.1"/>
    </source>
</evidence>
<protein>
    <recommendedName>
        <fullName evidence="4">Ig-like domain-containing protein</fullName>
    </recommendedName>
</protein>
<keyword evidence="3" id="KW-1185">Reference proteome</keyword>
<dbReference type="InterPro" id="IPR037448">
    <property type="entry name" value="Zig-8"/>
</dbReference>
<comment type="caution">
    <text evidence="2">The sequence shown here is derived from an EMBL/GenBank/DDBJ whole genome shotgun (WGS) entry which is preliminary data.</text>
</comment>
<dbReference type="InterPro" id="IPR036179">
    <property type="entry name" value="Ig-like_dom_sf"/>
</dbReference>
<evidence type="ECO:0008006" key="4">
    <source>
        <dbReference type="Google" id="ProtNLM"/>
    </source>
</evidence>
<evidence type="ECO:0000256" key="1">
    <source>
        <dbReference type="SAM" id="MobiDB-lite"/>
    </source>
</evidence>
<dbReference type="Proteomes" id="UP001487740">
    <property type="component" value="Unassembled WGS sequence"/>
</dbReference>
<dbReference type="GO" id="GO:0032589">
    <property type="term" value="C:neuron projection membrane"/>
    <property type="evidence" value="ECO:0007669"/>
    <property type="project" value="TreeGrafter"/>
</dbReference>
<dbReference type="Gene3D" id="2.60.40.10">
    <property type="entry name" value="Immunoglobulins"/>
    <property type="match status" value="1"/>
</dbReference>
<dbReference type="PANTHER" id="PTHR23279:SF36">
    <property type="entry name" value="DEFECTIVE PROBOSCIS EXTENSION RESPONSE 9, ISOFORM A"/>
    <property type="match status" value="1"/>
</dbReference>
<feature type="region of interest" description="Disordered" evidence="1">
    <location>
        <begin position="68"/>
        <end position="107"/>
    </location>
</feature>
<organism evidence="2 3">
    <name type="scientific">Scylla paramamosain</name>
    <name type="common">Mud crab</name>
    <dbReference type="NCBI Taxonomy" id="85552"/>
    <lineage>
        <taxon>Eukaryota</taxon>
        <taxon>Metazoa</taxon>
        <taxon>Ecdysozoa</taxon>
        <taxon>Arthropoda</taxon>
        <taxon>Crustacea</taxon>
        <taxon>Multicrustacea</taxon>
        <taxon>Malacostraca</taxon>
        <taxon>Eumalacostraca</taxon>
        <taxon>Eucarida</taxon>
        <taxon>Decapoda</taxon>
        <taxon>Pleocyemata</taxon>
        <taxon>Brachyura</taxon>
        <taxon>Eubrachyura</taxon>
        <taxon>Portunoidea</taxon>
        <taxon>Portunidae</taxon>
        <taxon>Portuninae</taxon>
        <taxon>Scylla</taxon>
    </lineage>
</organism>
<reference evidence="2 3" key="1">
    <citation type="submission" date="2023-03" db="EMBL/GenBank/DDBJ databases">
        <title>High-quality genome of Scylla paramamosain provides insights in environmental adaptation.</title>
        <authorList>
            <person name="Zhang L."/>
        </authorList>
    </citation>
    <scope>NUCLEOTIDE SEQUENCE [LARGE SCALE GENOMIC DNA]</scope>
    <source>
        <strain evidence="2">LZ_2023a</strain>
        <tissue evidence="2">Muscle</tissue>
    </source>
</reference>
<dbReference type="EMBL" id="JARAKH010000024">
    <property type="protein sequence ID" value="KAK8391425.1"/>
    <property type="molecule type" value="Genomic_DNA"/>
</dbReference>
<dbReference type="AlphaFoldDB" id="A0AAW0TXQ7"/>
<sequence length="184" mass="19892">MVIILAASSSSRIRINSVGLSVSVSVGLSVSVSIGLSVSVSVGLSVSVIVGLSVSISATPITSSHITTASPTTYRNVPQHPSHSTVPSQHPKTSQPRHSVPQRPSHSAVQPTMVAWIHLNRKMIVSIHNHVITRQPRFTVTHDSHKTWTLHVRQVTQEDRGQYMCQVNSAPMISQQGYLQVVGE</sequence>
<dbReference type="SUPFAM" id="SSF48726">
    <property type="entry name" value="Immunoglobulin"/>
    <property type="match status" value="1"/>
</dbReference>
<proteinExistence type="predicted"/>
<dbReference type="GO" id="GO:0050808">
    <property type="term" value="P:synapse organization"/>
    <property type="evidence" value="ECO:0007669"/>
    <property type="project" value="TreeGrafter"/>
</dbReference>
<name>A0AAW0TXQ7_SCYPA</name>
<accession>A0AAW0TXQ7</accession>